<comment type="cofactor">
    <cofactor evidence="1">
        <name>Zn(2+)</name>
        <dbReference type="ChEBI" id="CHEBI:29105"/>
    </cofactor>
</comment>
<evidence type="ECO:0000256" key="3">
    <source>
        <dbReference type="ARBA" id="ARBA00022723"/>
    </source>
</evidence>
<evidence type="ECO:0000313" key="8">
    <source>
        <dbReference type="Proteomes" id="UP000268059"/>
    </source>
</evidence>
<dbReference type="GO" id="GO:0016702">
    <property type="term" value="F:oxidoreductase activity, acting on single donors with incorporation of molecular oxygen, incorporation of two atoms of oxygen"/>
    <property type="evidence" value="ECO:0007669"/>
    <property type="project" value="UniProtKB-ARBA"/>
</dbReference>
<dbReference type="GO" id="GO:0008270">
    <property type="term" value="F:zinc ion binding"/>
    <property type="evidence" value="ECO:0007669"/>
    <property type="project" value="InterPro"/>
</dbReference>
<comment type="similarity">
    <text evidence="2">Belongs to the DODA-type extradiol aromatic ring-opening dioxygenase family.</text>
</comment>
<dbReference type="InParanoid" id="A0A3G9JJ71"/>
<dbReference type="KEGG" id="ebm:SG0102_09250"/>
<dbReference type="SUPFAM" id="SSF53213">
    <property type="entry name" value="LigB-like"/>
    <property type="match status" value="1"/>
</dbReference>
<keyword evidence="5" id="KW-0560">Oxidoreductase</keyword>
<evidence type="ECO:0000313" key="7">
    <source>
        <dbReference type="EMBL" id="BBH25991.1"/>
    </source>
</evidence>
<reference evidence="7 8" key="1">
    <citation type="submission" date="2018-11" db="EMBL/GenBank/DDBJ databases">
        <title>Novel Erysipelotrichaceae bacterium isolated from small intestine of a swine.</title>
        <authorList>
            <person name="Kim J.S."/>
            <person name="Choe H."/>
            <person name="Lee Y.R."/>
            <person name="Kim K.M."/>
            <person name="Park D.S."/>
        </authorList>
    </citation>
    <scope>NUCLEOTIDE SEQUENCE [LARGE SCALE GENOMIC DNA]</scope>
    <source>
        <strain evidence="7 8">SG0102</strain>
    </source>
</reference>
<feature type="domain" description="Extradiol ring-cleavage dioxygenase class III enzyme subunit B" evidence="6">
    <location>
        <begin position="5"/>
        <end position="252"/>
    </location>
</feature>
<name>A0A3G9JJ71_9FIRM</name>
<protein>
    <submittedName>
        <fullName evidence="7">Dioxygenase</fullName>
    </submittedName>
</protein>
<dbReference type="InterPro" id="IPR014436">
    <property type="entry name" value="Extradiol_dOase_DODA"/>
</dbReference>
<dbReference type="OrthoDB" id="9790889at2"/>
<dbReference type="PANTHER" id="PTHR30096:SF0">
    <property type="entry name" value="4,5-DOPA DIOXYGENASE EXTRADIOL-LIKE PROTEIN"/>
    <property type="match status" value="1"/>
</dbReference>
<evidence type="ECO:0000259" key="6">
    <source>
        <dbReference type="Pfam" id="PF02900"/>
    </source>
</evidence>
<dbReference type="RefSeq" id="WP_125118903.1">
    <property type="nucleotide sequence ID" value="NZ_AP019309.1"/>
</dbReference>
<dbReference type="Pfam" id="PF02900">
    <property type="entry name" value="LigB"/>
    <property type="match status" value="1"/>
</dbReference>
<evidence type="ECO:0000256" key="2">
    <source>
        <dbReference type="ARBA" id="ARBA00007581"/>
    </source>
</evidence>
<keyword evidence="8" id="KW-1185">Reference proteome</keyword>
<keyword evidence="4" id="KW-0862">Zinc</keyword>
<dbReference type="Proteomes" id="UP000268059">
    <property type="component" value="Chromosome"/>
</dbReference>
<evidence type="ECO:0000256" key="4">
    <source>
        <dbReference type="ARBA" id="ARBA00022833"/>
    </source>
</evidence>
<proteinExistence type="inferred from homology"/>
<organism evidence="7 8">
    <name type="scientific">Intestinibaculum porci</name>
    <dbReference type="NCBI Taxonomy" id="2487118"/>
    <lineage>
        <taxon>Bacteria</taxon>
        <taxon>Bacillati</taxon>
        <taxon>Bacillota</taxon>
        <taxon>Erysipelotrichia</taxon>
        <taxon>Erysipelotrichales</taxon>
        <taxon>Erysipelotrichaceae</taxon>
        <taxon>Intestinibaculum</taxon>
    </lineage>
</organism>
<keyword evidence="7" id="KW-0223">Dioxygenase</keyword>
<dbReference type="CDD" id="cd07363">
    <property type="entry name" value="45_DOPA_Dioxygenase"/>
    <property type="match status" value="1"/>
</dbReference>
<keyword evidence="3" id="KW-0479">Metal-binding</keyword>
<dbReference type="Gene3D" id="3.40.830.10">
    <property type="entry name" value="LigB-like"/>
    <property type="match status" value="1"/>
</dbReference>
<sequence>MKFPAVFIGHGSPMLALENNMKTLTLKKMGDYILKTYGKPKAILMVSAHWYQNDTFVSCAKEPKQINDMYGFPDELYALKYPVKGDPELAEKVVKMLPGIARVNNDWGIDHGVWTPLIHMFPKADIPIVEMSVNARLDAKGSYLVGQVLGDLREQGYLVMGSGNVVHNLRETDWNNPHGSKQADAFDTYIHDAITRKDYDAVIDYKSHPDSSYAVPTPDHFLPLLYVLGAAGQDDVKVFNYFRELGSMSQTCYLFE</sequence>
<dbReference type="AlphaFoldDB" id="A0A3G9JJ71"/>
<dbReference type="InterPro" id="IPR004183">
    <property type="entry name" value="Xdiol_dOase_suB"/>
</dbReference>
<evidence type="ECO:0000256" key="1">
    <source>
        <dbReference type="ARBA" id="ARBA00001947"/>
    </source>
</evidence>
<gene>
    <name evidence="7" type="ORF">SG0102_09250</name>
</gene>
<dbReference type="PIRSF" id="PIRSF006157">
    <property type="entry name" value="Doxgns_DODA"/>
    <property type="match status" value="1"/>
</dbReference>
<evidence type="ECO:0000256" key="5">
    <source>
        <dbReference type="ARBA" id="ARBA00023002"/>
    </source>
</evidence>
<dbReference type="PANTHER" id="PTHR30096">
    <property type="entry name" value="4,5-DOPA DIOXYGENASE EXTRADIOL-LIKE PROTEIN"/>
    <property type="match status" value="1"/>
</dbReference>
<dbReference type="EMBL" id="AP019309">
    <property type="protein sequence ID" value="BBH25991.1"/>
    <property type="molecule type" value="Genomic_DNA"/>
</dbReference>
<accession>A0A3G9JJ71</accession>
<dbReference type="GO" id="GO:0008198">
    <property type="term" value="F:ferrous iron binding"/>
    <property type="evidence" value="ECO:0007669"/>
    <property type="project" value="InterPro"/>
</dbReference>